<comment type="subcellular location">
    <subcellularLocation>
        <location evidence="1">Golgi apparatus membrane</location>
        <topology evidence="1">Single-pass type IV membrane protein</topology>
    </subcellularLocation>
</comment>
<dbReference type="InterPro" id="IPR010989">
    <property type="entry name" value="SNARE"/>
</dbReference>
<dbReference type="PANTHER" id="PTHR19957">
    <property type="entry name" value="SYNTAXIN"/>
    <property type="match status" value="1"/>
</dbReference>
<feature type="region of interest" description="Disordered" evidence="10">
    <location>
        <begin position="346"/>
        <end position="431"/>
    </location>
</feature>
<dbReference type="PROSITE" id="PS50192">
    <property type="entry name" value="T_SNARE"/>
    <property type="match status" value="1"/>
</dbReference>
<name>A0A6A6B3Q5_9PEZI</name>
<dbReference type="GO" id="GO:0000149">
    <property type="term" value="F:SNARE binding"/>
    <property type="evidence" value="ECO:0007669"/>
    <property type="project" value="TreeGrafter"/>
</dbReference>
<evidence type="ECO:0000256" key="4">
    <source>
        <dbReference type="ARBA" id="ARBA00022692"/>
    </source>
</evidence>
<keyword evidence="8" id="KW-0175">Coiled coil</keyword>
<keyword evidence="14" id="KW-1185">Reference proteome</keyword>
<evidence type="ECO:0000256" key="7">
    <source>
        <dbReference type="ARBA" id="ARBA00023034"/>
    </source>
</evidence>
<comment type="similarity">
    <text evidence="2">Belongs to the syntaxin family.</text>
</comment>
<dbReference type="CDD" id="cd15845">
    <property type="entry name" value="SNARE_syntaxin16"/>
    <property type="match status" value="1"/>
</dbReference>
<feature type="domain" description="T-SNARE coiled-coil homology" evidence="12">
    <location>
        <begin position="249"/>
        <end position="311"/>
    </location>
</feature>
<dbReference type="PROSITE" id="PS00914">
    <property type="entry name" value="SYNTAXIN"/>
    <property type="match status" value="1"/>
</dbReference>
<keyword evidence="5" id="KW-0653">Protein transport</keyword>
<dbReference type="InterPro" id="IPR045242">
    <property type="entry name" value="Syntaxin"/>
</dbReference>
<dbReference type="GO" id="GO:0005484">
    <property type="term" value="F:SNAP receptor activity"/>
    <property type="evidence" value="ECO:0007669"/>
    <property type="project" value="InterPro"/>
</dbReference>
<evidence type="ECO:0000313" key="14">
    <source>
        <dbReference type="Proteomes" id="UP000799438"/>
    </source>
</evidence>
<evidence type="ECO:0000256" key="9">
    <source>
        <dbReference type="ARBA" id="ARBA00023136"/>
    </source>
</evidence>
<evidence type="ECO:0000256" key="11">
    <source>
        <dbReference type="SAM" id="Phobius"/>
    </source>
</evidence>
<evidence type="ECO:0000256" key="8">
    <source>
        <dbReference type="ARBA" id="ARBA00023054"/>
    </source>
</evidence>
<organism evidence="13 14">
    <name type="scientific">Aplosporella prunicola CBS 121167</name>
    <dbReference type="NCBI Taxonomy" id="1176127"/>
    <lineage>
        <taxon>Eukaryota</taxon>
        <taxon>Fungi</taxon>
        <taxon>Dikarya</taxon>
        <taxon>Ascomycota</taxon>
        <taxon>Pezizomycotina</taxon>
        <taxon>Dothideomycetes</taxon>
        <taxon>Dothideomycetes incertae sedis</taxon>
        <taxon>Botryosphaeriales</taxon>
        <taxon>Aplosporellaceae</taxon>
        <taxon>Aplosporella</taxon>
    </lineage>
</organism>
<dbReference type="PANTHER" id="PTHR19957:SF83">
    <property type="entry name" value="SYNTAXIN-16"/>
    <property type="match status" value="1"/>
</dbReference>
<dbReference type="GO" id="GO:0006906">
    <property type="term" value="P:vesicle fusion"/>
    <property type="evidence" value="ECO:0007669"/>
    <property type="project" value="TreeGrafter"/>
</dbReference>
<keyword evidence="6 11" id="KW-1133">Transmembrane helix</keyword>
<dbReference type="GO" id="GO:0031201">
    <property type="term" value="C:SNARE complex"/>
    <property type="evidence" value="ECO:0007669"/>
    <property type="project" value="TreeGrafter"/>
</dbReference>
<feature type="compositionally biased region" description="Basic residues" evidence="10">
    <location>
        <begin position="413"/>
        <end position="422"/>
    </location>
</feature>
<dbReference type="RefSeq" id="XP_033393951.1">
    <property type="nucleotide sequence ID" value="XM_033543444.1"/>
</dbReference>
<dbReference type="GO" id="GO:0006886">
    <property type="term" value="P:intracellular protein transport"/>
    <property type="evidence" value="ECO:0007669"/>
    <property type="project" value="InterPro"/>
</dbReference>
<dbReference type="SMART" id="SM00397">
    <property type="entry name" value="t_SNARE"/>
    <property type="match status" value="1"/>
</dbReference>
<reference evidence="13" key="1">
    <citation type="journal article" date="2020" name="Stud. Mycol.">
        <title>101 Dothideomycetes genomes: a test case for predicting lifestyles and emergence of pathogens.</title>
        <authorList>
            <person name="Haridas S."/>
            <person name="Albert R."/>
            <person name="Binder M."/>
            <person name="Bloem J."/>
            <person name="Labutti K."/>
            <person name="Salamov A."/>
            <person name="Andreopoulos B."/>
            <person name="Baker S."/>
            <person name="Barry K."/>
            <person name="Bills G."/>
            <person name="Bluhm B."/>
            <person name="Cannon C."/>
            <person name="Castanera R."/>
            <person name="Culley D."/>
            <person name="Daum C."/>
            <person name="Ezra D."/>
            <person name="Gonzalez J."/>
            <person name="Henrissat B."/>
            <person name="Kuo A."/>
            <person name="Liang C."/>
            <person name="Lipzen A."/>
            <person name="Lutzoni F."/>
            <person name="Magnuson J."/>
            <person name="Mondo S."/>
            <person name="Nolan M."/>
            <person name="Ohm R."/>
            <person name="Pangilinan J."/>
            <person name="Park H.-J."/>
            <person name="Ramirez L."/>
            <person name="Alfaro M."/>
            <person name="Sun H."/>
            <person name="Tritt A."/>
            <person name="Yoshinaga Y."/>
            <person name="Zwiers L.-H."/>
            <person name="Turgeon B."/>
            <person name="Goodwin S."/>
            <person name="Spatafora J."/>
            <person name="Crous P."/>
            <person name="Grigoriev I."/>
        </authorList>
    </citation>
    <scope>NUCLEOTIDE SEQUENCE</scope>
    <source>
        <strain evidence="13">CBS 121167</strain>
    </source>
</reference>
<protein>
    <recommendedName>
        <fullName evidence="12">t-SNARE coiled-coil homology domain-containing protein</fullName>
    </recommendedName>
</protein>
<dbReference type="InterPro" id="IPR000727">
    <property type="entry name" value="T_SNARE_dom"/>
</dbReference>
<gene>
    <name evidence="13" type="ORF">K452DRAFT_311605</name>
</gene>
<evidence type="ECO:0000256" key="6">
    <source>
        <dbReference type="ARBA" id="ARBA00022989"/>
    </source>
</evidence>
<dbReference type="Pfam" id="PF05739">
    <property type="entry name" value="SNARE"/>
    <property type="match status" value="1"/>
</dbReference>
<proteinExistence type="inferred from homology"/>
<keyword evidence="4 11" id="KW-0812">Transmembrane</keyword>
<accession>A0A6A6B3Q5</accession>
<dbReference type="InterPro" id="IPR006012">
    <property type="entry name" value="Syntaxin/epimorphin_CS"/>
</dbReference>
<dbReference type="Proteomes" id="UP000799438">
    <property type="component" value="Unassembled WGS sequence"/>
</dbReference>
<dbReference type="SUPFAM" id="SSF47661">
    <property type="entry name" value="t-snare proteins"/>
    <property type="match status" value="1"/>
</dbReference>
<feature type="region of interest" description="Disordered" evidence="10">
    <location>
        <begin position="192"/>
        <end position="251"/>
    </location>
</feature>
<dbReference type="AlphaFoldDB" id="A0A6A6B3Q5"/>
<dbReference type="FunFam" id="1.20.58.70:FF:000021">
    <property type="entry name" value="SNARE complex subunit (Tlg2)"/>
    <property type="match status" value="1"/>
</dbReference>
<keyword evidence="9 11" id="KW-0472">Membrane</keyword>
<dbReference type="EMBL" id="ML995497">
    <property type="protein sequence ID" value="KAF2138238.1"/>
    <property type="molecule type" value="Genomic_DNA"/>
</dbReference>
<evidence type="ECO:0000259" key="12">
    <source>
        <dbReference type="PROSITE" id="PS50192"/>
    </source>
</evidence>
<evidence type="ECO:0000256" key="5">
    <source>
        <dbReference type="ARBA" id="ARBA00022927"/>
    </source>
</evidence>
<dbReference type="Gene3D" id="1.20.58.70">
    <property type="match status" value="1"/>
</dbReference>
<evidence type="ECO:0000256" key="10">
    <source>
        <dbReference type="SAM" id="MobiDB-lite"/>
    </source>
</evidence>
<feature type="region of interest" description="Disordered" evidence="10">
    <location>
        <begin position="16"/>
        <end position="44"/>
    </location>
</feature>
<evidence type="ECO:0000256" key="1">
    <source>
        <dbReference type="ARBA" id="ARBA00004409"/>
    </source>
</evidence>
<dbReference type="OrthoDB" id="10251371at2759"/>
<evidence type="ECO:0000313" key="13">
    <source>
        <dbReference type="EMBL" id="KAF2138238.1"/>
    </source>
</evidence>
<feature type="compositionally biased region" description="Pro residues" evidence="10">
    <location>
        <begin position="350"/>
        <end position="373"/>
    </location>
</feature>
<keyword evidence="7" id="KW-0333">Golgi apparatus</keyword>
<dbReference type="GO" id="GO:0048278">
    <property type="term" value="P:vesicle docking"/>
    <property type="evidence" value="ECO:0007669"/>
    <property type="project" value="TreeGrafter"/>
</dbReference>
<dbReference type="GO" id="GO:0000139">
    <property type="term" value="C:Golgi membrane"/>
    <property type="evidence" value="ECO:0007669"/>
    <property type="project" value="UniProtKB-SubCell"/>
</dbReference>
<evidence type="ECO:0000256" key="2">
    <source>
        <dbReference type="ARBA" id="ARBA00009063"/>
    </source>
</evidence>
<feature type="compositionally biased region" description="Polar residues" evidence="10">
    <location>
        <begin position="199"/>
        <end position="210"/>
    </location>
</feature>
<keyword evidence="3" id="KW-0813">Transport</keyword>
<sequence>MWRDRTNLFISYRQSYSHHPPAKKPRYAGPSNAYSDNAGGASEERRGLMSAGAYDDDGDAVIEMDVLPPRWLDVQDEVTEQLGDIAKQTRRLDQLHQKHVLPGFDDEDVKRREEREIERLTQDITRGFQSCQRAIKRIDAMLRESGSINKGEEVMARNLKISLASRVSDVSATFRKKQSAYLKKLRTLGGLGSPAPGISRSTTPTPQNPYTDPAMQESYEDTSLSRTTLQQTAQARAAQQTTSSRTSNDNMIAQREREIDEIAQGIIELASIFQELNSMVIDQGSMLDRIDYNVERMTTDVKEADKELTVATNYQRRSVKRKAMLLLALLIAGAFILLGLKLGSRSSSNTPPPVVNPNPPNPPNLNPNPPPAPGAGAGAGGVSNPPLPEQEIPPAVLRRSAAPPAPKPLKKDWLHRRKRRRTWQGQGQVRR</sequence>
<feature type="transmembrane region" description="Helical" evidence="11">
    <location>
        <begin position="323"/>
        <end position="343"/>
    </location>
</feature>
<evidence type="ECO:0000256" key="3">
    <source>
        <dbReference type="ARBA" id="ARBA00022448"/>
    </source>
</evidence>
<dbReference type="GeneID" id="54300941"/>
<feature type="compositionally biased region" description="Low complexity" evidence="10">
    <location>
        <begin position="222"/>
        <end position="247"/>
    </location>
</feature>